<comment type="caution">
    <text evidence="1">The sequence shown here is derived from an EMBL/GenBank/DDBJ whole genome shotgun (WGS) entry which is preliminary data.</text>
</comment>
<keyword evidence="2" id="KW-1185">Reference proteome</keyword>
<gene>
    <name evidence="1" type="ORF">MRB53_010903</name>
</gene>
<organism evidence="1 2">
    <name type="scientific">Persea americana</name>
    <name type="common">Avocado</name>
    <dbReference type="NCBI Taxonomy" id="3435"/>
    <lineage>
        <taxon>Eukaryota</taxon>
        <taxon>Viridiplantae</taxon>
        <taxon>Streptophyta</taxon>
        <taxon>Embryophyta</taxon>
        <taxon>Tracheophyta</taxon>
        <taxon>Spermatophyta</taxon>
        <taxon>Magnoliopsida</taxon>
        <taxon>Magnoliidae</taxon>
        <taxon>Laurales</taxon>
        <taxon>Lauraceae</taxon>
        <taxon>Persea</taxon>
    </lineage>
</organism>
<reference evidence="1 2" key="1">
    <citation type="journal article" date="2022" name="Hortic Res">
        <title>A haplotype resolved chromosomal level avocado genome allows analysis of novel avocado genes.</title>
        <authorList>
            <person name="Nath O."/>
            <person name="Fletcher S.J."/>
            <person name="Hayward A."/>
            <person name="Shaw L.M."/>
            <person name="Masouleh A.K."/>
            <person name="Furtado A."/>
            <person name="Henry R.J."/>
            <person name="Mitter N."/>
        </authorList>
    </citation>
    <scope>NUCLEOTIDE SEQUENCE [LARGE SCALE GENOMIC DNA]</scope>
    <source>
        <strain evidence="2">cv. Hass</strain>
    </source>
</reference>
<evidence type="ECO:0000313" key="2">
    <source>
        <dbReference type="Proteomes" id="UP001234297"/>
    </source>
</evidence>
<protein>
    <submittedName>
        <fullName evidence="1">Uncharacterized protein</fullName>
    </submittedName>
</protein>
<evidence type="ECO:0000313" key="1">
    <source>
        <dbReference type="EMBL" id="KAJ8636636.1"/>
    </source>
</evidence>
<sequence length="707" mass="79913">MGKRGKNPKKNDRGNPKKSRTRDDSFPPDPDMDDEIDAFHKQRDIIPLDVDGDLGDSSDEDMEKPVFDFEDKDNDDDNKDDDEDDDDDDTQLRGLAAKIARQQKFLRQKIGGVEDEMHDDVDEEKEEERKAVWGKRKHMYYSAENIDYEIQSSDEDLAAEEEAEVLKLQKERAQRLHMEDFGLENNQDESDSDGQIETLQDLLAEKKKSHMDKAAEDDTSINYEEVQKDVNALTKEEQMEVVYSAAPELVGLLAELNDAFNELENKVKPLIRMMEERKAIPDGGMHYLEVKKVLLLTYCQAISFYLLLKSEGHPVRDHPVIARLVEIKNLLDKMKQIDDTFVSHIDNILNHEHGTELEAKQPKENGPLLSEPSPTNNNVSFAKAREVAVDDEIPELVKVALSMDHNSQDMKSKRQDNQVSLQSLKMMKVRESLEEKLKQKGLHGSIVSKINATKKNPLQPMNGRMETKDDFDDEVMDEEVVGQGLINGHASSLHSSKLSQLASKAKKAKLVSGDDDLPVRDDIGERRRKFELQVLGKAGAAAMDDSGDEMRDQENAGADSMDEDEDGGPEESEDEFYKEVKHLRAAKISTKAVLYSRAPTVPSLPETEVDGKRVITYQMEKNKGLTRARKKLTKIPRKKYKLKHQKAVVRRKGQVREIRKPSGPYGGETTAASFNSAIGEAGFILSLNHLVRSPVFCILRKTGSSFL</sequence>
<dbReference type="EMBL" id="CM056811">
    <property type="protein sequence ID" value="KAJ8636636.1"/>
    <property type="molecule type" value="Genomic_DNA"/>
</dbReference>
<name>A0ACC2LU98_PERAE</name>
<dbReference type="Proteomes" id="UP001234297">
    <property type="component" value="Chromosome 3"/>
</dbReference>
<proteinExistence type="predicted"/>
<accession>A0ACC2LU98</accession>